<proteinExistence type="predicted"/>
<evidence type="ECO:0000259" key="3">
    <source>
        <dbReference type="Pfam" id="PF13359"/>
    </source>
</evidence>
<organism evidence="4 5">
    <name type="scientific">Streptomyces glaucosporus</name>
    <dbReference type="NCBI Taxonomy" id="284044"/>
    <lineage>
        <taxon>Bacteria</taxon>
        <taxon>Bacillati</taxon>
        <taxon>Actinomycetota</taxon>
        <taxon>Actinomycetes</taxon>
        <taxon>Kitasatosporales</taxon>
        <taxon>Streptomycetaceae</taxon>
        <taxon>Streptomyces</taxon>
    </lineage>
</organism>
<evidence type="ECO:0000313" key="5">
    <source>
        <dbReference type="Proteomes" id="UP001500058"/>
    </source>
</evidence>
<dbReference type="Proteomes" id="UP001500058">
    <property type="component" value="Unassembled WGS sequence"/>
</dbReference>
<dbReference type="Pfam" id="PF13359">
    <property type="entry name" value="DDE_Tnp_4"/>
    <property type="match status" value="1"/>
</dbReference>
<sequence length="140" mass="15041">MQAIPTLFAAGPGASPSGKLLWVSPALPGAVHGLCAARTHWRLSSLWEHHRHPARGGSACWADKVYRGARPAVRVPSWGRWGTLSAGQQAHNRSHARIRALGEQAVAAPKSWRLRKPRCSTTRITGLVKAVLTLHLAASA</sequence>
<protein>
    <recommendedName>
        <fullName evidence="3">DDE Tnp4 domain-containing protein</fullName>
    </recommendedName>
</protein>
<evidence type="ECO:0000313" key="4">
    <source>
        <dbReference type="EMBL" id="GAA2404963.1"/>
    </source>
</evidence>
<gene>
    <name evidence="4" type="ORF">GCM10010420_35790</name>
</gene>
<evidence type="ECO:0000256" key="1">
    <source>
        <dbReference type="ARBA" id="ARBA00001968"/>
    </source>
</evidence>
<dbReference type="EMBL" id="BAAATJ010000016">
    <property type="protein sequence ID" value="GAA2404963.1"/>
    <property type="molecule type" value="Genomic_DNA"/>
</dbReference>
<keyword evidence="2" id="KW-0479">Metal-binding</keyword>
<reference evidence="5" key="1">
    <citation type="journal article" date="2019" name="Int. J. Syst. Evol. Microbiol.">
        <title>The Global Catalogue of Microorganisms (GCM) 10K type strain sequencing project: providing services to taxonomists for standard genome sequencing and annotation.</title>
        <authorList>
            <consortium name="The Broad Institute Genomics Platform"/>
            <consortium name="The Broad Institute Genome Sequencing Center for Infectious Disease"/>
            <person name="Wu L."/>
            <person name="Ma J."/>
        </authorList>
    </citation>
    <scope>NUCLEOTIDE SEQUENCE [LARGE SCALE GENOMIC DNA]</scope>
    <source>
        <strain evidence="5">JCM 6921</strain>
    </source>
</reference>
<name>A0ABP5VM45_9ACTN</name>
<comment type="cofactor">
    <cofactor evidence="1">
        <name>a divalent metal cation</name>
        <dbReference type="ChEBI" id="CHEBI:60240"/>
    </cofactor>
</comment>
<feature type="domain" description="DDE Tnp4" evidence="3">
    <location>
        <begin position="14"/>
        <end position="135"/>
    </location>
</feature>
<keyword evidence="5" id="KW-1185">Reference proteome</keyword>
<evidence type="ECO:0000256" key="2">
    <source>
        <dbReference type="ARBA" id="ARBA00022723"/>
    </source>
</evidence>
<accession>A0ABP5VM45</accession>
<dbReference type="InterPro" id="IPR027806">
    <property type="entry name" value="HARBI1_dom"/>
</dbReference>
<comment type="caution">
    <text evidence="4">The sequence shown here is derived from an EMBL/GenBank/DDBJ whole genome shotgun (WGS) entry which is preliminary data.</text>
</comment>